<comment type="similarity">
    <text evidence="3">Belongs to the acetyltransferase family. RimJ subfamily.</text>
</comment>
<name>A0ABD6B336_9EURY</name>
<organism evidence="5 6">
    <name type="scientific">Halolamina salina</name>
    <dbReference type="NCBI Taxonomy" id="1220023"/>
    <lineage>
        <taxon>Archaea</taxon>
        <taxon>Methanobacteriati</taxon>
        <taxon>Methanobacteriota</taxon>
        <taxon>Stenosarchaea group</taxon>
        <taxon>Halobacteria</taxon>
        <taxon>Halobacteriales</taxon>
        <taxon>Haloferacaceae</taxon>
    </lineage>
</organism>
<dbReference type="PANTHER" id="PTHR43792">
    <property type="entry name" value="GNAT FAMILY, PUTATIVE (AFU_ORTHOLOGUE AFUA_3G00765)-RELATED-RELATED"/>
    <property type="match status" value="1"/>
</dbReference>
<feature type="domain" description="N-acetyltransferase" evidence="4">
    <location>
        <begin position="12"/>
        <end position="175"/>
    </location>
</feature>
<dbReference type="InterPro" id="IPR016181">
    <property type="entry name" value="Acyl_CoA_acyltransferase"/>
</dbReference>
<dbReference type="Gene3D" id="3.40.630.30">
    <property type="match status" value="1"/>
</dbReference>
<evidence type="ECO:0000256" key="3">
    <source>
        <dbReference type="ARBA" id="ARBA00038502"/>
    </source>
</evidence>
<gene>
    <name evidence="5" type="ORF">ACFR9S_02325</name>
</gene>
<dbReference type="EC" id="2.3.-.-" evidence="5"/>
<accession>A0ABD6B336</accession>
<protein>
    <submittedName>
        <fullName evidence="5">GNAT family N-acetyltransferase</fullName>
        <ecNumber evidence="5">2.3.-.-</ecNumber>
    </submittedName>
</protein>
<dbReference type="PROSITE" id="PS51186">
    <property type="entry name" value="GNAT"/>
    <property type="match status" value="1"/>
</dbReference>
<dbReference type="RefSeq" id="WP_379730778.1">
    <property type="nucleotide sequence ID" value="NZ_JBHSWZ010000022.1"/>
</dbReference>
<evidence type="ECO:0000313" key="6">
    <source>
        <dbReference type="Proteomes" id="UP001597111"/>
    </source>
</evidence>
<dbReference type="EMBL" id="JBHUDH010000016">
    <property type="protein sequence ID" value="MFD1525143.1"/>
    <property type="molecule type" value="Genomic_DNA"/>
</dbReference>
<evidence type="ECO:0000256" key="1">
    <source>
        <dbReference type="ARBA" id="ARBA00022679"/>
    </source>
</evidence>
<reference evidence="5 6" key="1">
    <citation type="journal article" date="2019" name="Int. J. Syst. Evol. Microbiol.">
        <title>The Global Catalogue of Microorganisms (GCM) 10K type strain sequencing project: providing services to taxonomists for standard genome sequencing and annotation.</title>
        <authorList>
            <consortium name="The Broad Institute Genomics Platform"/>
            <consortium name="The Broad Institute Genome Sequencing Center for Infectious Disease"/>
            <person name="Wu L."/>
            <person name="Ma J."/>
        </authorList>
    </citation>
    <scope>NUCLEOTIDE SEQUENCE [LARGE SCALE GENOMIC DNA]</scope>
    <source>
        <strain evidence="5 6">CGMCC 1.12285</strain>
    </source>
</reference>
<dbReference type="InterPro" id="IPR000182">
    <property type="entry name" value="GNAT_dom"/>
</dbReference>
<dbReference type="InterPro" id="IPR051531">
    <property type="entry name" value="N-acetyltransferase"/>
</dbReference>
<evidence type="ECO:0000259" key="4">
    <source>
        <dbReference type="PROSITE" id="PS51186"/>
    </source>
</evidence>
<dbReference type="PANTHER" id="PTHR43792:SF8">
    <property type="entry name" value="[RIBOSOMAL PROTEIN US5]-ALANINE N-ACETYLTRANSFERASE"/>
    <property type="match status" value="1"/>
</dbReference>
<evidence type="ECO:0000256" key="2">
    <source>
        <dbReference type="ARBA" id="ARBA00023315"/>
    </source>
</evidence>
<dbReference type="SUPFAM" id="SSF55729">
    <property type="entry name" value="Acyl-CoA N-acyltransferases (Nat)"/>
    <property type="match status" value="1"/>
</dbReference>
<keyword evidence="2 5" id="KW-0012">Acyltransferase</keyword>
<keyword evidence="1 5" id="KW-0808">Transferase</keyword>
<proteinExistence type="inferred from homology"/>
<dbReference type="GO" id="GO:0016746">
    <property type="term" value="F:acyltransferase activity"/>
    <property type="evidence" value="ECO:0007669"/>
    <property type="project" value="UniProtKB-KW"/>
</dbReference>
<dbReference type="AlphaFoldDB" id="A0ABD6B336"/>
<keyword evidence="6" id="KW-1185">Reference proteome</keyword>
<sequence>MPGAIVSRGERVSLRTVEEEDCAFCQRASANPDIRIPIGNPLRSRAELGDVAESEGDQFLVCLDDAGPGSPEESAVTRLGWVGVEDMSYRRPELSYWLAPEYHGEGYGSEAVGLAVDYTFATYDHPAVGAIAYDFNDASRGLLESLGFEQEGRVRRDRFIDGEYVDTIHYGLLREEWRE</sequence>
<dbReference type="Pfam" id="PF13302">
    <property type="entry name" value="Acetyltransf_3"/>
    <property type="match status" value="1"/>
</dbReference>
<comment type="caution">
    <text evidence="5">The sequence shown here is derived from an EMBL/GenBank/DDBJ whole genome shotgun (WGS) entry which is preliminary data.</text>
</comment>
<dbReference type="Proteomes" id="UP001597111">
    <property type="component" value="Unassembled WGS sequence"/>
</dbReference>
<evidence type="ECO:0000313" key="5">
    <source>
        <dbReference type="EMBL" id="MFD1525143.1"/>
    </source>
</evidence>